<accession>A0A517LIV3</accession>
<dbReference type="STRING" id="50376.A0A517LIV3"/>
<evidence type="ECO:0000313" key="2">
    <source>
        <dbReference type="EMBL" id="QDS75574.1"/>
    </source>
</evidence>
<protein>
    <submittedName>
        <fullName evidence="2">Uncharacterized protein</fullName>
    </submittedName>
</protein>
<keyword evidence="3" id="KW-1185">Reference proteome</keyword>
<gene>
    <name evidence="2" type="ORF">FKW77_005991</name>
</gene>
<dbReference type="AlphaFoldDB" id="A0A517LIV3"/>
<feature type="region of interest" description="Disordered" evidence="1">
    <location>
        <begin position="133"/>
        <end position="272"/>
    </location>
</feature>
<feature type="compositionally biased region" description="Low complexity" evidence="1">
    <location>
        <begin position="159"/>
        <end position="177"/>
    </location>
</feature>
<evidence type="ECO:0000313" key="3">
    <source>
        <dbReference type="Proteomes" id="UP000316270"/>
    </source>
</evidence>
<sequence length="675" mass="75049">METGAAVAGVVSTFETGANLVQQIRKRSRKRKGEQAIKEKLLQEALEAGEKQISELYSSYLQEAGTSMQIGDAASRDRLQHIAVTMQSELVRSLQIALKFENAKLDLTKLQEDAVMSKRDTMSVLDELRRRVQQSISPQLSPLQPQYSSRPMSPDEVSPQRQCFPPQQPQLSTPQSQVFSHQQLTPQNSPPRWNKSLPPRPSNDSMTLSFRSLPSIKRQTSTTSTLPSSVGELSSRSGSGLSRFLSARRNVHKRESSSSSVASSTFATKPLSTQETLVPEAQQTMEVNDPHHELPAAEMERPLRDYKASIPEPEPHLHPALNRFSETSESNSASTRISGTSDFSGGWESAISVEFYEDLVRPPMSPHPADIASALPPSHSQLYSSSYPSSQLQPTRSPTLSISTASMLSSPIASGPGEDSEIVSLRTYPILGPLRNSESEDVNECTYPRPMSVITTAGSTYSEFPLMQNPRSQLRYTNDSMRTMTMRGAPRLLTGRPDRSNNYWGFCKGAWTIRSQWRKGLTTYEVPTGMYNSKTMWRCKHCTFEGDAFGPKKPFDIDQRVYQKGASGVQYRWLFLAKSHTKRKVVLPSMATPFLKDSQVEKKAYGCVFCVGEGKETAFFGEVEMLCDHLLNEHGTGSGKRLSENLMTEIKCITGRKAGTEEDFDVNIPHVVEIA</sequence>
<proteinExistence type="predicted"/>
<reference evidence="2 3" key="1">
    <citation type="submission" date="2019-07" db="EMBL/GenBank/DDBJ databases">
        <title>Finished genome of Venturia effusa.</title>
        <authorList>
            <person name="Young C.A."/>
            <person name="Cox M.P."/>
            <person name="Ganley A.R.D."/>
            <person name="David W.J."/>
        </authorList>
    </citation>
    <scope>NUCLEOTIDE SEQUENCE [LARGE SCALE GENOMIC DNA]</scope>
    <source>
        <strain evidence="3">albino</strain>
    </source>
</reference>
<name>A0A517LIV3_9PEZI</name>
<feature type="region of interest" description="Disordered" evidence="1">
    <location>
        <begin position="367"/>
        <end position="397"/>
    </location>
</feature>
<dbReference type="Proteomes" id="UP000316270">
    <property type="component" value="Chromosome 13"/>
</dbReference>
<organism evidence="2 3">
    <name type="scientific">Venturia effusa</name>
    <dbReference type="NCBI Taxonomy" id="50376"/>
    <lineage>
        <taxon>Eukaryota</taxon>
        <taxon>Fungi</taxon>
        <taxon>Dikarya</taxon>
        <taxon>Ascomycota</taxon>
        <taxon>Pezizomycotina</taxon>
        <taxon>Dothideomycetes</taxon>
        <taxon>Pleosporomycetidae</taxon>
        <taxon>Venturiales</taxon>
        <taxon>Venturiaceae</taxon>
        <taxon>Venturia</taxon>
    </lineage>
</organism>
<feature type="compositionally biased region" description="Polar residues" evidence="1">
    <location>
        <begin position="178"/>
        <end position="191"/>
    </location>
</feature>
<dbReference type="OrthoDB" id="25896at2759"/>
<feature type="compositionally biased region" description="Low complexity" evidence="1">
    <location>
        <begin position="133"/>
        <end position="151"/>
    </location>
</feature>
<feature type="compositionally biased region" description="Polar residues" evidence="1">
    <location>
        <begin position="202"/>
        <end position="225"/>
    </location>
</feature>
<feature type="compositionally biased region" description="Low complexity" evidence="1">
    <location>
        <begin position="375"/>
        <end position="394"/>
    </location>
</feature>
<evidence type="ECO:0000256" key="1">
    <source>
        <dbReference type="SAM" id="MobiDB-lite"/>
    </source>
</evidence>
<feature type="compositionally biased region" description="Low complexity" evidence="1">
    <location>
        <begin position="226"/>
        <end position="248"/>
    </location>
</feature>
<dbReference type="EMBL" id="CP042197">
    <property type="protein sequence ID" value="QDS75574.1"/>
    <property type="molecule type" value="Genomic_DNA"/>
</dbReference>